<name>A0ABQ6Y6K1_9GAMM</name>
<evidence type="ECO:0000313" key="1">
    <source>
        <dbReference type="EMBL" id="KAF0804906.1"/>
    </source>
</evidence>
<evidence type="ECO:0000313" key="2">
    <source>
        <dbReference type="Proteomes" id="UP000771797"/>
    </source>
</evidence>
<dbReference type="InterPro" id="IPR010982">
    <property type="entry name" value="Lambda_DNA-bd_dom_sf"/>
</dbReference>
<dbReference type="Gene3D" id="1.10.260.40">
    <property type="entry name" value="lambda repressor-like DNA-binding domains"/>
    <property type="match status" value="1"/>
</dbReference>
<reference evidence="1 2" key="1">
    <citation type="submission" date="2012-09" db="EMBL/GenBank/DDBJ databases">
        <title>Genome Sequence of alkane-degrading Bacterium Alcanivorax sp. 6-D-6.</title>
        <authorList>
            <person name="Lai Q."/>
            <person name="Shao Z."/>
        </authorList>
    </citation>
    <scope>NUCLEOTIDE SEQUENCE [LARGE SCALE GENOMIC DNA]</scope>
    <source>
        <strain evidence="1 2">6-D-6</strain>
    </source>
</reference>
<accession>A0ABQ6Y6K1</accession>
<dbReference type="EMBL" id="AQPF01000023">
    <property type="protein sequence ID" value="KAF0804906.1"/>
    <property type="molecule type" value="Genomic_DNA"/>
</dbReference>
<organism evidence="1 2">
    <name type="scientific">Alcanivorax xiamenensis</name>
    <dbReference type="NCBI Taxonomy" id="1177156"/>
    <lineage>
        <taxon>Bacteria</taxon>
        <taxon>Pseudomonadati</taxon>
        <taxon>Pseudomonadota</taxon>
        <taxon>Gammaproteobacteria</taxon>
        <taxon>Oceanospirillales</taxon>
        <taxon>Alcanivoracaceae</taxon>
        <taxon>Alcanivorax</taxon>
    </lineage>
</organism>
<sequence>MPSLKSVIDDAGGVASVSRLLGISPRAIYKWLEAGSLPRTEYSGETDYAQKLARLDAVEHSASEILELCRPSSRDAAA</sequence>
<dbReference type="NCBIfam" id="NF046037">
    <property type="entry name" value="carphisopro"/>
    <property type="match status" value="1"/>
</dbReference>
<dbReference type="Proteomes" id="UP000771797">
    <property type="component" value="Unassembled WGS sequence"/>
</dbReference>
<dbReference type="InterPro" id="IPR059216">
    <property type="entry name" value="LeuA_carph_isopro_dom"/>
</dbReference>
<comment type="caution">
    <text evidence="1">The sequence shown here is derived from an EMBL/GenBank/DDBJ whole genome shotgun (WGS) entry which is preliminary data.</text>
</comment>
<gene>
    <name evidence="1" type="ORF">A6D6_02670</name>
</gene>
<protein>
    <submittedName>
        <fullName evidence="1">Regulatory protein</fullName>
    </submittedName>
</protein>
<proteinExistence type="predicted"/>
<keyword evidence="2" id="KW-1185">Reference proteome</keyword>